<dbReference type="Pfam" id="PF04055">
    <property type="entry name" value="Radical_SAM"/>
    <property type="match status" value="1"/>
</dbReference>
<proteinExistence type="predicted"/>
<organism evidence="3 4">
    <name type="scientific">Micavibrio aeruginosavorus</name>
    <dbReference type="NCBI Taxonomy" id="349221"/>
    <lineage>
        <taxon>Bacteria</taxon>
        <taxon>Pseudomonadati</taxon>
        <taxon>Bdellovibrionota</taxon>
        <taxon>Bdellovibrionia</taxon>
        <taxon>Bdellovibrionales</taxon>
        <taxon>Pseudobdellovibrionaceae</taxon>
        <taxon>Micavibrio</taxon>
    </lineage>
</organism>
<dbReference type="Proteomes" id="UP000249557">
    <property type="component" value="Unassembled WGS sequence"/>
</dbReference>
<dbReference type="SUPFAM" id="SSF102114">
    <property type="entry name" value="Radical SAM enzymes"/>
    <property type="match status" value="1"/>
</dbReference>
<keyword evidence="1" id="KW-0560">Oxidoreductase</keyword>
<comment type="caution">
    <text evidence="3">The sequence shown here is derived from an EMBL/GenBank/DDBJ whole genome shotgun (WGS) entry which is preliminary data.</text>
</comment>
<dbReference type="GO" id="GO:0006782">
    <property type="term" value="P:protoporphyrinogen IX biosynthetic process"/>
    <property type="evidence" value="ECO:0007669"/>
    <property type="project" value="TreeGrafter"/>
</dbReference>
<dbReference type="CDD" id="cd01335">
    <property type="entry name" value="Radical_SAM"/>
    <property type="match status" value="1"/>
</dbReference>
<dbReference type="GO" id="GO:0051989">
    <property type="term" value="F:coproporphyrinogen dehydrogenase activity"/>
    <property type="evidence" value="ECO:0007669"/>
    <property type="project" value="TreeGrafter"/>
</dbReference>
<reference evidence="3 4" key="1">
    <citation type="submission" date="2017-08" db="EMBL/GenBank/DDBJ databases">
        <title>Infants hospitalized years apart are colonized by the same room-sourced microbial strains.</title>
        <authorList>
            <person name="Brooks B."/>
            <person name="Olm M.R."/>
            <person name="Firek B.A."/>
            <person name="Baker R."/>
            <person name="Thomas B.C."/>
            <person name="Morowitz M.J."/>
            <person name="Banfield J.F."/>
        </authorList>
    </citation>
    <scope>NUCLEOTIDE SEQUENCE [LARGE SCALE GENOMIC DNA]</scope>
    <source>
        <strain evidence="3">S2_018_000_R2_104</strain>
    </source>
</reference>
<dbReference type="EMBL" id="QFNK01000170">
    <property type="protein sequence ID" value="PZO84670.1"/>
    <property type="molecule type" value="Genomic_DNA"/>
</dbReference>
<feature type="non-terminal residue" evidence="3">
    <location>
        <position position="304"/>
    </location>
</feature>
<dbReference type="SFLD" id="SFLDS00029">
    <property type="entry name" value="Radical_SAM"/>
    <property type="match status" value="1"/>
</dbReference>
<dbReference type="PROSITE" id="PS51918">
    <property type="entry name" value="RADICAL_SAM"/>
    <property type="match status" value="1"/>
</dbReference>
<gene>
    <name evidence="3" type="ORF">DI626_08110</name>
</gene>
<dbReference type="InterPro" id="IPR058240">
    <property type="entry name" value="rSAM_sf"/>
</dbReference>
<dbReference type="InterPro" id="IPR007197">
    <property type="entry name" value="rSAM"/>
</dbReference>
<name>A0A2W4ZQV3_9BACT</name>
<dbReference type="InterPro" id="IPR006638">
    <property type="entry name" value="Elp3/MiaA/NifB-like_rSAM"/>
</dbReference>
<dbReference type="PANTHER" id="PTHR13932">
    <property type="entry name" value="COPROPORPHYRINIGEN III OXIDASE"/>
    <property type="match status" value="1"/>
</dbReference>
<dbReference type="GO" id="GO:0005737">
    <property type="term" value="C:cytoplasm"/>
    <property type="evidence" value="ECO:0007669"/>
    <property type="project" value="TreeGrafter"/>
</dbReference>
<dbReference type="Gene3D" id="3.80.30.20">
    <property type="entry name" value="tm_1862 like domain"/>
    <property type="match status" value="1"/>
</dbReference>
<dbReference type="PANTHER" id="PTHR13932:SF6">
    <property type="entry name" value="OXYGEN-INDEPENDENT COPROPORPHYRINOGEN III OXIDASE"/>
    <property type="match status" value="1"/>
</dbReference>
<evidence type="ECO:0000313" key="3">
    <source>
        <dbReference type="EMBL" id="PZO84670.1"/>
    </source>
</evidence>
<dbReference type="SMART" id="SM00729">
    <property type="entry name" value="Elp3"/>
    <property type="match status" value="1"/>
</dbReference>
<evidence type="ECO:0000313" key="4">
    <source>
        <dbReference type="Proteomes" id="UP000249557"/>
    </source>
</evidence>
<evidence type="ECO:0000259" key="2">
    <source>
        <dbReference type="PROSITE" id="PS51918"/>
    </source>
</evidence>
<dbReference type="SFLD" id="SFLDG01065">
    <property type="entry name" value="anaerobic_coproporphyrinogen-I"/>
    <property type="match status" value="1"/>
</dbReference>
<evidence type="ECO:0000256" key="1">
    <source>
        <dbReference type="ARBA" id="ARBA00023002"/>
    </source>
</evidence>
<sequence>MEDFMKDRILTFDAAAPRYTSYPPATAFHAGFTAEDYECWLSAIPADEPVSLYVHIPFCRQLCYYCGCHTTIARKDERIFAYINDLLKELSLVAGKMSGTMNLRHLHFGGGSPTILKPSVFAKVMQAVRENFNILPIAEIAIEADPRQMDEARISCFARCGINRISLGVQDIDQKVMGAVNRAQPFHLSWKAAELCRLYGIRNINLDLMYGLPGQTVQSIRHTVETVLTLKPSRIAFFGYAHVPWMKKHMDMLGGLDLPDSSLRYDLYEAGSSILKDEGYLPVGIDHFVRPSDNMAKALGNRTL</sequence>
<dbReference type="InterPro" id="IPR034505">
    <property type="entry name" value="Coproporphyrinogen-III_oxidase"/>
</dbReference>
<dbReference type="InterPro" id="IPR023404">
    <property type="entry name" value="rSAM_horseshoe"/>
</dbReference>
<protein>
    <submittedName>
        <fullName evidence="3">Coproporphyrinogen III oxidase</fullName>
    </submittedName>
</protein>
<accession>A0A2W4ZQV3</accession>
<dbReference type="GO" id="GO:0051539">
    <property type="term" value="F:4 iron, 4 sulfur cluster binding"/>
    <property type="evidence" value="ECO:0007669"/>
    <property type="project" value="TreeGrafter"/>
</dbReference>
<feature type="domain" description="Radical SAM core" evidence="2">
    <location>
        <begin position="44"/>
        <end position="278"/>
    </location>
</feature>
<dbReference type="AlphaFoldDB" id="A0A2W4ZQV3"/>